<reference evidence="1" key="2">
    <citation type="submission" date="2015-07" db="EMBL/GenBank/DDBJ databases">
        <title>Plasmids, circular viruses and viroids from rat gut.</title>
        <authorList>
            <person name="Jorgensen T.J."/>
            <person name="Hansen M.A."/>
            <person name="Xu Z."/>
            <person name="Tabak M.A."/>
            <person name="Sorensen S.J."/>
            <person name="Hansen L.H."/>
        </authorList>
    </citation>
    <scope>NUCLEOTIDE SEQUENCE</scope>
    <source>
        <plasmid evidence="1">pRGRH0297</plasmid>
    </source>
</reference>
<keyword evidence="1" id="KW-0614">Plasmid</keyword>
<name>A0A0H5PXY5_9ZZZZ</name>
<accession>A0A0H5PXY5</accession>
<evidence type="ECO:0000313" key="1">
    <source>
        <dbReference type="EMBL" id="CRY94606.1"/>
    </source>
</evidence>
<geneLocation type="plasmid" evidence="1">
    <name>pRGRH0297</name>
</geneLocation>
<organism evidence="1">
    <name type="scientific">uncultured prokaryote</name>
    <dbReference type="NCBI Taxonomy" id="198431"/>
    <lineage>
        <taxon>unclassified sequences</taxon>
        <taxon>environmental samples</taxon>
    </lineage>
</organism>
<reference evidence="1" key="1">
    <citation type="submission" date="2015-06" db="EMBL/GenBank/DDBJ databases">
        <authorList>
            <person name="Joergensen T."/>
        </authorList>
    </citation>
    <scope>NUCLEOTIDE SEQUENCE</scope>
    <source>
        <plasmid evidence="1">pRGRH0297</plasmid>
    </source>
</reference>
<protein>
    <submittedName>
        <fullName evidence="1">Uncharacterized protein</fullName>
    </submittedName>
</protein>
<dbReference type="AlphaFoldDB" id="A0A0H5PXY5"/>
<dbReference type="EMBL" id="LN852969">
    <property type="protein sequence ID" value="CRY94606.1"/>
    <property type="molecule type" value="Genomic_DNA"/>
</dbReference>
<proteinExistence type="predicted"/>
<sequence length="88" mass="10190">MNINIEYLNGNKTIGLFFLRSEAVIPDRFKNLILLIDGLSFGTFGFHPHEGFEDELILYIQKTNERVKTLFVKIDLNGIKFGFLRTHS</sequence>